<dbReference type="Proteomes" id="UP001479436">
    <property type="component" value="Unassembled WGS sequence"/>
</dbReference>
<evidence type="ECO:0000313" key="2">
    <source>
        <dbReference type="EMBL" id="KAK9755061.1"/>
    </source>
</evidence>
<feature type="chain" id="PRO_5047209442" evidence="1">
    <location>
        <begin position="19"/>
        <end position="110"/>
    </location>
</feature>
<accession>A0ABR2WCW1</accession>
<keyword evidence="3" id="KW-1185">Reference proteome</keyword>
<protein>
    <submittedName>
        <fullName evidence="2">Uncharacterized protein</fullName>
    </submittedName>
</protein>
<comment type="caution">
    <text evidence="2">The sequence shown here is derived from an EMBL/GenBank/DDBJ whole genome shotgun (WGS) entry which is preliminary data.</text>
</comment>
<reference evidence="2 3" key="1">
    <citation type="submission" date="2023-04" db="EMBL/GenBank/DDBJ databases">
        <title>Genome of Basidiobolus ranarum AG-B5.</title>
        <authorList>
            <person name="Stajich J.E."/>
            <person name="Carter-House D."/>
            <person name="Gryganskyi A."/>
        </authorList>
    </citation>
    <scope>NUCLEOTIDE SEQUENCE [LARGE SCALE GENOMIC DNA]</scope>
    <source>
        <strain evidence="2 3">AG-B5</strain>
    </source>
</reference>
<sequence>MRLLASLFSLSILTNIAALPHYGSNGNGSSKYCNGLIVRLNALGANLNVGICTGKPENLNYNSKAIERMDCNGLVLAVEALGIKVKAGLCSKGGNGSGGTHNGGYKTGGG</sequence>
<gene>
    <name evidence="2" type="ORF">K7432_017828</name>
</gene>
<evidence type="ECO:0000256" key="1">
    <source>
        <dbReference type="SAM" id="SignalP"/>
    </source>
</evidence>
<feature type="signal peptide" evidence="1">
    <location>
        <begin position="1"/>
        <end position="18"/>
    </location>
</feature>
<dbReference type="EMBL" id="JASJQH010004460">
    <property type="protein sequence ID" value="KAK9755061.1"/>
    <property type="molecule type" value="Genomic_DNA"/>
</dbReference>
<evidence type="ECO:0000313" key="3">
    <source>
        <dbReference type="Proteomes" id="UP001479436"/>
    </source>
</evidence>
<keyword evidence="1" id="KW-0732">Signal</keyword>
<name>A0ABR2WCW1_9FUNG</name>
<proteinExistence type="predicted"/>
<feature type="non-terminal residue" evidence="2">
    <location>
        <position position="110"/>
    </location>
</feature>
<organism evidence="2 3">
    <name type="scientific">Basidiobolus ranarum</name>
    <dbReference type="NCBI Taxonomy" id="34480"/>
    <lineage>
        <taxon>Eukaryota</taxon>
        <taxon>Fungi</taxon>
        <taxon>Fungi incertae sedis</taxon>
        <taxon>Zoopagomycota</taxon>
        <taxon>Entomophthoromycotina</taxon>
        <taxon>Basidiobolomycetes</taxon>
        <taxon>Basidiobolales</taxon>
        <taxon>Basidiobolaceae</taxon>
        <taxon>Basidiobolus</taxon>
    </lineage>
</organism>